<proteinExistence type="predicted"/>
<dbReference type="SUPFAM" id="SSF55729">
    <property type="entry name" value="Acyl-CoA N-acyltransferases (Nat)"/>
    <property type="match status" value="1"/>
</dbReference>
<dbReference type="OrthoDB" id="9797178at2"/>
<keyword evidence="2" id="KW-0808">Transferase</keyword>
<accession>A0A429Z175</accession>
<dbReference type="AlphaFoldDB" id="A0A429Z175"/>
<dbReference type="Proteomes" id="UP000278398">
    <property type="component" value="Unassembled WGS sequence"/>
</dbReference>
<dbReference type="InterPro" id="IPR000182">
    <property type="entry name" value="GNAT_dom"/>
</dbReference>
<dbReference type="Pfam" id="PF13527">
    <property type="entry name" value="Acetyltransf_9"/>
    <property type="match status" value="1"/>
</dbReference>
<keyword evidence="3" id="KW-1185">Reference proteome</keyword>
<sequence>MSAFIIRPAKPEDRAAIRGVEERAFGRPDEANLAERLVADGDVVLELVAERHGEILGHVLFSRLQVVTGAWSTPAVSLAPLAVDPAHQQVGIGTELVREGHLRLMAQGESLSVVLGDPAYYARFGYTHDRAAGFECTWQGDALQAIAFEEAPQSGRIVYARAFDAI</sequence>
<evidence type="ECO:0000259" key="1">
    <source>
        <dbReference type="PROSITE" id="PS51186"/>
    </source>
</evidence>
<dbReference type="EMBL" id="RWKW01000016">
    <property type="protein sequence ID" value="RST87461.1"/>
    <property type="molecule type" value="Genomic_DNA"/>
</dbReference>
<protein>
    <submittedName>
        <fullName evidence="2">N-acetyltransferase</fullName>
    </submittedName>
</protein>
<dbReference type="PROSITE" id="PS51186">
    <property type="entry name" value="GNAT"/>
    <property type="match status" value="1"/>
</dbReference>
<dbReference type="GO" id="GO:0016747">
    <property type="term" value="F:acyltransferase activity, transferring groups other than amino-acyl groups"/>
    <property type="evidence" value="ECO:0007669"/>
    <property type="project" value="InterPro"/>
</dbReference>
<reference evidence="2 3" key="1">
    <citation type="submission" date="2018-12" db="EMBL/GenBank/DDBJ databases">
        <title>Mesorhizobium carbonis sp. nov., isolated from coal mine water.</title>
        <authorList>
            <person name="Xin W."/>
            <person name="Xu Z."/>
            <person name="Xiang F."/>
            <person name="Zhang J."/>
            <person name="Xi L."/>
            <person name="Liu J."/>
        </authorList>
    </citation>
    <scope>NUCLEOTIDE SEQUENCE [LARGE SCALE GENOMIC DNA]</scope>
    <source>
        <strain evidence="2 3">B2.3</strain>
    </source>
</reference>
<dbReference type="Gene3D" id="3.40.630.30">
    <property type="match status" value="1"/>
</dbReference>
<dbReference type="CDD" id="cd04301">
    <property type="entry name" value="NAT_SF"/>
    <property type="match status" value="1"/>
</dbReference>
<evidence type="ECO:0000313" key="2">
    <source>
        <dbReference type="EMBL" id="RST87461.1"/>
    </source>
</evidence>
<evidence type="ECO:0000313" key="3">
    <source>
        <dbReference type="Proteomes" id="UP000278398"/>
    </source>
</evidence>
<comment type="caution">
    <text evidence="2">The sequence shown here is derived from an EMBL/GenBank/DDBJ whole genome shotgun (WGS) entry which is preliminary data.</text>
</comment>
<dbReference type="InterPro" id="IPR016181">
    <property type="entry name" value="Acyl_CoA_acyltransferase"/>
</dbReference>
<name>A0A429Z175_9HYPH</name>
<dbReference type="RefSeq" id="WP_126698392.1">
    <property type="nucleotide sequence ID" value="NZ_RWKW01000016.1"/>
</dbReference>
<gene>
    <name evidence="2" type="ORF">EJC49_05115</name>
</gene>
<feature type="domain" description="N-acetyltransferase" evidence="1">
    <location>
        <begin position="4"/>
        <end position="150"/>
    </location>
</feature>
<organism evidence="2 3">
    <name type="scientific">Aquibium carbonis</name>
    <dbReference type="NCBI Taxonomy" id="2495581"/>
    <lineage>
        <taxon>Bacteria</taxon>
        <taxon>Pseudomonadati</taxon>
        <taxon>Pseudomonadota</taxon>
        <taxon>Alphaproteobacteria</taxon>
        <taxon>Hyphomicrobiales</taxon>
        <taxon>Phyllobacteriaceae</taxon>
        <taxon>Aquibium</taxon>
    </lineage>
</organism>